<sequence length="237" mass="26229">MNAPADLAPRLPARSRQEGRGETGLHPVTPDPTEMTPAMPLLPAEPDLYPPDLFDRPAPDPVPEPDAAPGDEDEAARWWCLHTKPRQEKAAARFLRERRLAHYLPQVFKESRTPGGRKTRSVIPLFPGYLFLLSDSRQRIESFQGGQLVAVLAVDDQGRIQVELAQIHRMLSSGLPVAPEPTYPVGSRVRILSGPLEGLVGIVTQRGNRDHFVVAVHFLGRGAAVELEGWRIELARD</sequence>
<proteinExistence type="predicted"/>
<evidence type="ECO:0000256" key="3">
    <source>
        <dbReference type="ARBA" id="ARBA00023163"/>
    </source>
</evidence>
<dbReference type="Proteomes" id="UP000317835">
    <property type="component" value="Plasmid pElP_5"/>
</dbReference>
<dbReference type="PANTHER" id="PTHR30265">
    <property type="entry name" value="RHO-INTERACTING TRANSCRIPTION TERMINATION FACTOR NUSG"/>
    <property type="match status" value="1"/>
</dbReference>
<keyword evidence="7" id="KW-1185">Reference proteome</keyword>
<dbReference type="Pfam" id="PF02357">
    <property type="entry name" value="NusG"/>
    <property type="match status" value="1"/>
</dbReference>
<name>A0A518HFS2_9BACT</name>
<dbReference type="AlphaFoldDB" id="A0A518HFS2"/>
<evidence type="ECO:0000313" key="6">
    <source>
        <dbReference type="EMBL" id="QDV39690.1"/>
    </source>
</evidence>
<keyword evidence="3" id="KW-0804">Transcription</keyword>
<reference evidence="6 7" key="1">
    <citation type="submission" date="2019-02" db="EMBL/GenBank/DDBJ databases">
        <title>Deep-cultivation of Planctomycetes and their phenomic and genomic characterization uncovers novel biology.</title>
        <authorList>
            <person name="Wiegand S."/>
            <person name="Jogler M."/>
            <person name="Boedeker C."/>
            <person name="Pinto D."/>
            <person name="Vollmers J."/>
            <person name="Rivas-Marin E."/>
            <person name="Kohn T."/>
            <person name="Peeters S.H."/>
            <person name="Heuer A."/>
            <person name="Rast P."/>
            <person name="Oberbeckmann S."/>
            <person name="Bunk B."/>
            <person name="Jeske O."/>
            <person name="Meyerdierks A."/>
            <person name="Storesund J.E."/>
            <person name="Kallscheuer N."/>
            <person name="Luecker S."/>
            <person name="Lage O.M."/>
            <person name="Pohl T."/>
            <person name="Merkel B.J."/>
            <person name="Hornburger P."/>
            <person name="Mueller R.-W."/>
            <person name="Bruemmer F."/>
            <person name="Labrenz M."/>
            <person name="Spormann A.M."/>
            <person name="Op den Camp H."/>
            <person name="Overmann J."/>
            <person name="Amann R."/>
            <person name="Jetten M.S.M."/>
            <person name="Mascher T."/>
            <person name="Medema M.H."/>
            <person name="Devos D.P."/>
            <person name="Kaster A.-K."/>
            <person name="Ovreas L."/>
            <person name="Rohde M."/>
            <person name="Galperin M.Y."/>
            <person name="Jogler C."/>
        </authorList>
    </citation>
    <scope>NUCLEOTIDE SEQUENCE [LARGE SCALE GENOMIC DNA]</scope>
    <source>
        <strain evidence="6 7">ElP</strain>
        <plasmid evidence="7">pelp_5</plasmid>
    </source>
</reference>
<keyword evidence="6" id="KW-0614">Plasmid</keyword>
<evidence type="ECO:0000256" key="2">
    <source>
        <dbReference type="ARBA" id="ARBA00023015"/>
    </source>
</evidence>
<dbReference type="InterPro" id="IPR043425">
    <property type="entry name" value="NusG-like"/>
</dbReference>
<protein>
    <submittedName>
        <fullName evidence="6">Transcriptional activator RfaH</fullName>
    </submittedName>
</protein>
<evidence type="ECO:0000256" key="1">
    <source>
        <dbReference type="ARBA" id="ARBA00022814"/>
    </source>
</evidence>
<gene>
    <name evidence="6" type="ORF">ElP_76630</name>
</gene>
<dbReference type="SUPFAM" id="SSF82679">
    <property type="entry name" value="N-utilization substance G protein NusG, N-terminal domain"/>
    <property type="match status" value="1"/>
</dbReference>
<dbReference type="InterPro" id="IPR036735">
    <property type="entry name" value="NGN_dom_sf"/>
</dbReference>
<dbReference type="GO" id="GO:0005829">
    <property type="term" value="C:cytosol"/>
    <property type="evidence" value="ECO:0007669"/>
    <property type="project" value="TreeGrafter"/>
</dbReference>
<feature type="compositionally biased region" description="Low complexity" evidence="4">
    <location>
        <begin position="1"/>
        <end position="14"/>
    </location>
</feature>
<dbReference type="CDD" id="cd06091">
    <property type="entry name" value="KOW_NusG"/>
    <property type="match status" value="1"/>
</dbReference>
<dbReference type="PANTHER" id="PTHR30265:SF2">
    <property type="entry name" value="TRANSCRIPTION TERMINATION_ANTITERMINATION PROTEIN NUSG"/>
    <property type="match status" value="1"/>
</dbReference>
<evidence type="ECO:0000256" key="4">
    <source>
        <dbReference type="SAM" id="MobiDB-lite"/>
    </source>
</evidence>
<keyword evidence="1" id="KW-0889">Transcription antitermination</keyword>
<feature type="region of interest" description="Disordered" evidence="4">
    <location>
        <begin position="1"/>
        <end position="73"/>
    </location>
</feature>
<geneLocation type="plasmid" evidence="7">
    <name>pelp_5</name>
</geneLocation>
<dbReference type="Gene3D" id="3.30.70.940">
    <property type="entry name" value="NusG, N-terminal domain"/>
    <property type="match status" value="1"/>
</dbReference>
<organism evidence="6 7">
    <name type="scientific">Tautonia plasticadhaerens</name>
    <dbReference type="NCBI Taxonomy" id="2527974"/>
    <lineage>
        <taxon>Bacteria</taxon>
        <taxon>Pseudomonadati</taxon>
        <taxon>Planctomycetota</taxon>
        <taxon>Planctomycetia</taxon>
        <taxon>Isosphaerales</taxon>
        <taxon>Isosphaeraceae</taxon>
        <taxon>Tautonia</taxon>
    </lineage>
</organism>
<feature type="domain" description="NusG-like N-terminal" evidence="5">
    <location>
        <begin position="77"/>
        <end position="137"/>
    </location>
</feature>
<dbReference type="GO" id="GO:0031564">
    <property type="term" value="P:transcription antitermination"/>
    <property type="evidence" value="ECO:0007669"/>
    <property type="project" value="UniProtKB-KW"/>
</dbReference>
<evidence type="ECO:0000313" key="7">
    <source>
        <dbReference type="Proteomes" id="UP000317835"/>
    </source>
</evidence>
<dbReference type="EMBL" id="CP036431">
    <property type="protein sequence ID" value="QDV39690.1"/>
    <property type="molecule type" value="Genomic_DNA"/>
</dbReference>
<dbReference type="GO" id="GO:0006354">
    <property type="term" value="P:DNA-templated transcription elongation"/>
    <property type="evidence" value="ECO:0007669"/>
    <property type="project" value="InterPro"/>
</dbReference>
<dbReference type="SUPFAM" id="SSF50104">
    <property type="entry name" value="Translation proteins SH3-like domain"/>
    <property type="match status" value="1"/>
</dbReference>
<dbReference type="InterPro" id="IPR008991">
    <property type="entry name" value="Translation_prot_SH3-like_sf"/>
</dbReference>
<dbReference type="KEGG" id="tpla:ElP_76630"/>
<evidence type="ECO:0000259" key="5">
    <source>
        <dbReference type="Pfam" id="PF02357"/>
    </source>
</evidence>
<accession>A0A518HFS2</accession>
<dbReference type="InterPro" id="IPR006645">
    <property type="entry name" value="NGN-like_dom"/>
</dbReference>
<keyword evidence="2" id="KW-0805">Transcription regulation</keyword>